<dbReference type="AlphaFoldDB" id="A0A830GUA9"/>
<keyword evidence="2" id="KW-1185">Reference proteome</keyword>
<name>A0A830GUA9_9CREN</name>
<dbReference type="Proteomes" id="UP000610960">
    <property type="component" value="Unassembled WGS sequence"/>
</dbReference>
<reference evidence="1" key="2">
    <citation type="submission" date="2020-09" db="EMBL/GenBank/DDBJ databases">
        <authorList>
            <person name="Sun Q."/>
            <person name="Ohkuma M."/>
        </authorList>
    </citation>
    <scope>NUCLEOTIDE SEQUENCE</scope>
    <source>
        <strain evidence="1">JCM 10088</strain>
    </source>
</reference>
<sequence>MEGYPYCLLNWHRPTLEYSPKRAALAVFEYQCQLIFIEALKLDNVWMINPPENLDLPIDNISVGEDGWALDAIKHCEVNLPGQLHDMAGAVVICAEHRHGEAALAKKASTFEGSNVKPPRKRGRFGWL</sequence>
<proteinExistence type="predicted"/>
<accession>A0A830GUA9</accession>
<evidence type="ECO:0000313" key="2">
    <source>
        <dbReference type="Proteomes" id="UP000610960"/>
    </source>
</evidence>
<reference evidence="1" key="1">
    <citation type="journal article" date="2014" name="Int. J. Syst. Evol. Microbiol.">
        <title>Complete genome sequence of Corynebacterium casei LMG S-19264T (=DSM 44701T), isolated from a smear-ripened cheese.</title>
        <authorList>
            <consortium name="US DOE Joint Genome Institute (JGI-PGF)"/>
            <person name="Walter F."/>
            <person name="Albersmeier A."/>
            <person name="Kalinowski J."/>
            <person name="Ruckert C."/>
        </authorList>
    </citation>
    <scope>NUCLEOTIDE SEQUENCE</scope>
    <source>
        <strain evidence="1">JCM 10088</strain>
    </source>
</reference>
<evidence type="ECO:0000313" key="1">
    <source>
        <dbReference type="EMBL" id="GGP19668.1"/>
    </source>
</evidence>
<protein>
    <submittedName>
        <fullName evidence="1">Uncharacterized protein</fullName>
    </submittedName>
</protein>
<organism evidence="1 2">
    <name type="scientific">Thermocladium modestius</name>
    <dbReference type="NCBI Taxonomy" id="62609"/>
    <lineage>
        <taxon>Archaea</taxon>
        <taxon>Thermoproteota</taxon>
        <taxon>Thermoprotei</taxon>
        <taxon>Thermoproteales</taxon>
        <taxon>Thermoproteaceae</taxon>
        <taxon>Thermocladium</taxon>
    </lineage>
</organism>
<gene>
    <name evidence="1" type="ORF">GCM10007981_04280</name>
</gene>
<comment type="caution">
    <text evidence="1">The sequence shown here is derived from an EMBL/GenBank/DDBJ whole genome shotgun (WGS) entry which is preliminary data.</text>
</comment>
<dbReference type="EMBL" id="BMNL01000001">
    <property type="protein sequence ID" value="GGP19668.1"/>
    <property type="molecule type" value="Genomic_DNA"/>
</dbReference>